<feature type="non-terminal residue" evidence="1">
    <location>
        <position position="51"/>
    </location>
</feature>
<sequence length="51" mass="5653">MTSRTQRHLPEFLRASSAISLSELELAAFIFATAVSASASYGYWCESNHLM</sequence>
<comment type="caution">
    <text evidence="1">The sequence shown here is derived from an EMBL/GenBank/DDBJ whole genome shotgun (WGS) entry which is preliminary data.</text>
</comment>
<keyword evidence="2" id="KW-1185">Reference proteome</keyword>
<accession>A0ACB8TIM4</accession>
<protein>
    <submittedName>
        <fullName evidence="1">Uncharacterized protein</fullName>
    </submittedName>
</protein>
<dbReference type="EMBL" id="MU277188">
    <property type="protein sequence ID" value="KAI0068230.1"/>
    <property type="molecule type" value="Genomic_DNA"/>
</dbReference>
<reference evidence="1" key="2">
    <citation type="journal article" date="2022" name="New Phytol.">
        <title>Evolutionary transition to the ectomycorrhizal habit in the genomes of a hyperdiverse lineage of mushroom-forming fungi.</title>
        <authorList>
            <person name="Looney B."/>
            <person name="Miyauchi S."/>
            <person name="Morin E."/>
            <person name="Drula E."/>
            <person name="Courty P.E."/>
            <person name="Kohler A."/>
            <person name="Kuo A."/>
            <person name="LaButti K."/>
            <person name="Pangilinan J."/>
            <person name="Lipzen A."/>
            <person name="Riley R."/>
            <person name="Andreopoulos W."/>
            <person name="He G."/>
            <person name="Johnson J."/>
            <person name="Nolan M."/>
            <person name="Tritt A."/>
            <person name="Barry K.W."/>
            <person name="Grigoriev I.V."/>
            <person name="Nagy L.G."/>
            <person name="Hibbett D."/>
            <person name="Henrissat B."/>
            <person name="Matheny P.B."/>
            <person name="Labbe J."/>
            <person name="Martin F.M."/>
        </authorList>
    </citation>
    <scope>NUCLEOTIDE SEQUENCE</scope>
    <source>
        <strain evidence="1">HHB10654</strain>
    </source>
</reference>
<organism evidence="1 2">
    <name type="scientific">Artomyces pyxidatus</name>
    <dbReference type="NCBI Taxonomy" id="48021"/>
    <lineage>
        <taxon>Eukaryota</taxon>
        <taxon>Fungi</taxon>
        <taxon>Dikarya</taxon>
        <taxon>Basidiomycota</taxon>
        <taxon>Agaricomycotina</taxon>
        <taxon>Agaricomycetes</taxon>
        <taxon>Russulales</taxon>
        <taxon>Auriscalpiaceae</taxon>
        <taxon>Artomyces</taxon>
    </lineage>
</organism>
<evidence type="ECO:0000313" key="1">
    <source>
        <dbReference type="EMBL" id="KAI0068230.1"/>
    </source>
</evidence>
<reference evidence="1" key="1">
    <citation type="submission" date="2021-03" db="EMBL/GenBank/DDBJ databases">
        <authorList>
            <consortium name="DOE Joint Genome Institute"/>
            <person name="Ahrendt S."/>
            <person name="Looney B.P."/>
            <person name="Miyauchi S."/>
            <person name="Morin E."/>
            <person name="Drula E."/>
            <person name="Courty P.E."/>
            <person name="Chicoki N."/>
            <person name="Fauchery L."/>
            <person name="Kohler A."/>
            <person name="Kuo A."/>
            <person name="Labutti K."/>
            <person name="Pangilinan J."/>
            <person name="Lipzen A."/>
            <person name="Riley R."/>
            <person name="Andreopoulos W."/>
            <person name="He G."/>
            <person name="Johnson J."/>
            <person name="Barry K.W."/>
            <person name="Grigoriev I.V."/>
            <person name="Nagy L."/>
            <person name="Hibbett D."/>
            <person name="Henrissat B."/>
            <person name="Matheny P.B."/>
            <person name="Labbe J."/>
            <person name="Martin F."/>
        </authorList>
    </citation>
    <scope>NUCLEOTIDE SEQUENCE</scope>
    <source>
        <strain evidence="1">HHB10654</strain>
    </source>
</reference>
<proteinExistence type="predicted"/>
<gene>
    <name evidence="1" type="ORF">BV25DRAFT_1818619</name>
</gene>
<dbReference type="Proteomes" id="UP000814140">
    <property type="component" value="Unassembled WGS sequence"/>
</dbReference>
<name>A0ACB8TIM4_9AGAM</name>
<evidence type="ECO:0000313" key="2">
    <source>
        <dbReference type="Proteomes" id="UP000814140"/>
    </source>
</evidence>